<proteinExistence type="predicted"/>
<dbReference type="AlphaFoldDB" id="A0A5E4MTL5"/>
<name>A0A5E4MTL5_9HEMI</name>
<sequence length="91" mass="10285">MSVRGWLRVAFAFAILAVVYGAPIWEELFGLPPPEPRQYRNQQRPQQQSTSNRAPRAGGKEKYKATCWVINADNYAFPGQVPYPSAPLCPY</sequence>
<keyword evidence="4" id="KW-1185">Reference proteome</keyword>
<feature type="compositionally biased region" description="Low complexity" evidence="1">
    <location>
        <begin position="39"/>
        <end position="48"/>
    </location>
</feature>
<dbReference type="OrthoDB" id="6599992at2759"/>
<evidence type="ECO:0000313" key="3">
    <source>
        <dbReference type="EMBL" id="VVC33324.1"/>
    </source>
</evidence>
<protein>
    <submittedName>
        <fullName evidence="3">Uncharacterized protein</fullName>
    </submittedName>
</protein>
<gene>
    <name evidence="3" type="ORF">CINCED_3A006162</name>
</gene>
<dbReference type="Proteomes" id="UP000325440">
    <property type="component" value="Unassembled WGS sequence"/>
</dbReference>
<feature type="region of interest" description="Disordered" evidence="1">
    <location>
        <begin position="35"/>
        <end position="61"/>
    </location>
</feature>
<reference evidence="3 4" key="1">
    <citation type="submission" date="2019-08" db="EMBL/GenBank/DDBJ databases">
        <authorList>
            <person name="Alioto T."/>
            <person name="Alioto T."/>
            <person name="Gomez Garrido J."/>
        </authorList>
    </citation>
    <scope>NUCLEOTIDE SEQUENCE [LARGE SCALE GENOMIC DNA]</scope>
</reference>
<feature type="chain" id="PRO_5022709497" evidence="2">
    <location>
        <begin position="22"/>
        <end position="91"/>
    </location>
</feature>
<evidence type="ECO:0000256" key="2">
    <source>
        <dbReference type="SAM" id="SignalP"/>
    </source>
</evidence>
<keyword evidence="2" id="KW-0732">Signal</keyword>
<dbReference type="EMBL" id="CABPRJ010000966">
    <property type="protein sequence ID" value="VVC33324.1"/>
    <property type="molecule type" value="Genomic_DNA"/>
</dbReference>
<evidence type="ECO:0000256" key="1">
    <source>
        <dbReference type="SAM" id="MobiDB-lite"/>
    </source>
</evidence>
<accession>A0A5E4MTL5</accession>
<feature type="signal peptide" evidence="2">
    <location>
        <begin position="1"/>
        <end position="21"/>
    </location>
</feature>
<evidence type="ECO:0000313" key="4">
    <source>
        <dbReference type="Proteomes" id="UP000325440"/>
    </source>
</evidence>
<organism evidence="3 4">
    <name type="scientific">Cinara cedri</name>
    <dbReference type="NCBI Taxonomy" id="506608"/>
    <lineage>
        <taxon>Eukaryota</taxon>
        <taxon>Metazoa</taxon>
        <taxon>Ecdysozoa</taxon>
        <taxon>Arthropoda</taxon>
        <taxon>Hexapoda</taxon>
        <taxon>Insecta</taxon>
        <taxon>Pterygota</taxon>
        <taxon>Neoptera</taxon>
        <taxon>Paraneoptera</taxon>
        <taxon>Hemiptera</taxon>
        <taxon>Sternorrhyncha</taxon>
        <taxon>Aphidomorpha</taxon>
        <taxon>Aphidoidea</taxon>
        <taxon>Aphididae</taxon>
        <taxon>Lachninae</taxon>
        <taxon>Cinara</taxon>
    </lineage>
</organism>